<feature type="transmembrane region" description="Helical" evidence="13">
    <location>
        <begin position="219"/>
        <end position="238"/>
    </location>
</feature>
<feature type="region of interest" description="Disordered" evidence="12">
    <location>
        <begin position="300"/>
        <end position="319"/>
    </location>
</feature>
<comment type="domain">
    <text evidence="11">The histidine box domains are involved in binding the catalytic metal ions.</text>
</comment>
<organism evidence="15 16">
    <name type="scientific">Cryptolaemus montrouzieri</name>
    <dbReference type="NCBI Taxonomy" id="559131"/>
    <lineage>
        <taxon>Eukaryota</taxon>
        <taxon>Metazoa</taxon>
        <taxon>Ecdysozoa</taxon>
        <taxon>Arthropoda</taxon>
        <taxon>Hexapoda</taxon>
        <taxon>Insecta</taxon>
        <taxon>Pterygota</taxon>
        <taxon>Neoptera</taxon>
        <taxon>Endopterygota</taxon>
        <taxon>Coleoptera</taxon>
        <taxon>Polyphaga</taxon>
        <taxon>Cucujiformia</taxon>
        <taxon>Coccinelloidea</taxon>
        <taxon>Coccinellidae</taxon>
        <taxon>Scymninae</taxon>
        <taxon>Scymnini</taxon>
        <taxon>Cryptolaemus</taxon>
    </lineage>
</organism>
<evidence type="ECO:0000256" key="5">
    <source>
        <dbReference type="ARBA" id="ARBA00022832"/>
    </source>
</evidence>
<name>A0ABD2NK78_9CUCU</name>
<dbReference type="GO" id="GO:0006633">
    <property type="term" value="P:fatty acid biosynthetic process"/>
    <property type="evidence" value="ECO:0007669"/>
    <property type="project" value="UniProtKB-KW"/>
</dbReference>
<evidence type="ECO:0000256" key="3">
    <source>
        <dbReference type="ARBA" id="ARBA00022516"/>
    </source>
</evidence>
<evidence type="ECO:0000256" key="4">
    <source>
        <dbReference type="ARBA" id="ARBA00022692"/>
    </source>
</evidence>
<comment type="similarity">
    <text evidence="2 11">Belongs to the fatty acid desaturase type 1 family.</text>
</comment>
<feature type="compositionally biased region" description="Basic and acidic residues" evidence="12">
    <location>
        <begin position="300"/>
        <end position="315"/>
    </location>
</feature>
<dbReference type="EMBL" id="JABFTP020000124">
    <property type="protein sequence ID" value="KAL3279058.1"/>
    <property type="molecule type" value="Genomic_DNA"/>
</dbReference>
<keyword evidence="7 11" id="KW-0560">Oxidoreductase</keyword>
<gene>
    <name evidence="15" type="ORF">HHI36_016573</name>
</gene>
<evidence type="ECO:0000256" key="11">
    <source>
        <dbReference type="RuleBase" id="RU000581"/>
    </source>
</evidence>
<dbReference type="PRINTS" id="PR00075">
    <property type="entry name" value="FACDDSATRASE"/>
</dbReference>
<feature type="transmembrane region" description="Helical" evidence="13">
    <location>
        <begin position="447"/>
        <end position="465"/>
    </location>
</feature>
<evidence type="ECO:0000256" key="12">
    <source>
        <dbReference type="SAM" id="MobiDB-lite"/>
    </source>
</evidence>
<keyword evidence="4 11" id="KW-0812">Transmembrane</keyword>
<evidence type="ECO:0000256" key="6">
    <source>
        <dbReference type="ARBA" id="ARBA00022989"/>
    </source>
</evidence>
<evidence type="ECO:0000256" key="9">
    <source>
        <dbReference type="ARBA" id="ARBA00023136"/>
    </source>
</evidence>
<feature type="compositionally biased region" description="Basic and acidic residues" evidence="12">
    <location>
        <begin position="659"/>
        <end position="673"/>
    </location>
</feature>
<evidence type="ECO:0000256" key="1">
    <source>
        <dbReference type="ARBA" id="ARBA00004141"/>
    </source>
</evidence>
<evidence type="ECO:0000313" key="16">
    <source>
        <dbReference type="Proteomes" id="UP001516400"/>
    </source>
</evidence>
<dbReference type="PANTHER" id="PTHR11351:SF61">
    <property type="entry name" value="RH14937P"/>
    <property type="match status" value="1"/>
</dbReference>
<evidence type="ECO:0000256" key="2">
    <source>
        <dbReference type="ARBA" id="ARBA00009295"/>
    </source>
</evidence>
<feature type="transmembrane region" description="Helical" evidence="13">
    <location>
        <begin position="386"/>
        <end position="407"/>
    </location>
</feature>
<dbReference type="Proteomes" id="UP001516400">
    <property type="component" value="Unassembled WGS sequence"/>
</dbReference>
<feature type="region of interest" description="Disordered" evidence="12">
    <location>
        <begin position="636"/>
        <end position="673"/>
    </location>
</feature>
<evidence type="ECO:0000256" key="7">
    <source>
        <dbReference type="ARBA" id="ARBA00023002"/>
    </source>
</evidence>
<keyword evidence="9 13" id="KW-0472">Membrane</keyword>
<dbReference type="Pfam" id="PF14960">
    <property type="entry name" value="ATP_synth_reg"/>
    <property type="match status" value="1"/>
</dbReference>
<sequence length="673" mass="77284">MTDPLSLLRQYNVNKKEIIERDGQIIFGEFSWPKKVETNYLIHRSGKDSTPKKYYTLECLLFILKNISLTHPVYVRIAAAENIPAVKRPDRKELLAYLNGRTANCSSIDKSAPLELPTQVKRSAGYDGLDSISKKPRFEDPHVLKESTVTMDNINGKKLTHILEAFSHMLEFNFYEKLICLNNSTDHVTYKMTRDEEKDDPSLKGLSKIFNGRTFKGRAHVAMATYAVIGGLILYFMTKPPRPPPEKRNEQPKDCIKFNTWPSKEHGTPSLLCDSGKSDNEDDIEQFLVSETELIQYHERENEINHSRDEKKIESDDSDEALSKLQSSYYYGMTVEKKGCHQTSSIVLEAPCTKSTSEKILPTPKETNCIVEETENFVPSIQWPDLLAQVFIHVGCLYGLYLCLVAAKFYTTIFAFLVIQLSGFGITAGAHRLWSHRAYKAKWPLKLILLMLFTITGQRHVYMWAWDHRVHHKYGESDSDPHNVNRGFIFSHIGWVVLTPHPKVVEKRKIIDMSDLDADPFVVWHRRLYPLLFALLVIIFPIQYYPPYVIFVNSIAHMWGNKPYDKNISPVENVCVAMATLGEGWHNFHHVFPWDYRAGELGNIYNPTTGLLNLFAKIGWAYDLKTVSSGMVSRRAKKTGDGSHQPNYWGYGDQDISEEEKRELESMNSKKIE</sequence>
<feature type="region of interest" description="Disordered" evidence="12">
    <location>
        <begin position="258"/>
        <end position="278"/>
    </location>
</feature>
<keyword evidence="16" id="KW-1185">Reference proteome</keyword>
<comment type="caution">
    <text evidence="15">The sequence shown here is derived from an EMBL/GenBank/DDBJ whole genome shotgun (WGS) entry which is preliminary data.</text>
</comment>
<accession>A0ABD2NK78</accession>
<comment type="subcellular location">
    <subcellularLocation>
        <location evidence="1">Membrane</location>
        <topology evidence="1">Multi-pass membrane protein</topology>
    </subcellularLocation>
</comment>
<dbReference type="InterPro" id="IPR015876">
    <property type="entry name" value="Acyl-CoA_DS"/>
</dbReference>
<keyword evidence="10 11" id="KW-0275">Fatty acid biosynthesis</keyword>
<dbReference type="CDD" id="cd03505">
    <property type="entry name" value="Delta9-FADS-like"/>
    <property type="match status" value="1"/>
</dbReference>
<dbReference type="InterPro" id="IPR032041">
    <property type="entry name" value="Cdc73_N"/>
</dbReference>
<keyword evidence="5" id="KW-0276">Fatty acid metabolism</keyword>
<dbReference type="PANTHER" id="PTHR11351">
    <property type="entry name" value="ACYL-COA DESATURASE"/>
    <property type="match status" value="1"/>
</dbReference>
<reference evidence="15 16" key="1">
    <citation type="journal article" date="2021" name="BMC Biol.">
        <title>Horizontally acquired antibacterial genes associated with adaptive radiation of ladybird beetles.</title>
        <authorList>
            <person name="Li H.S."/>
            <person name="Tang X.F."/>
            <person name="Huang Y.H."/>
            <person name="Xu Z.Y."/>
            <person name="Chen M.L."/>
            <person name="Du X.Y."/>
            <person name="Qiu B.Y."/>
            <person name="Chen P.T."/>
            <person name="Zhang W."/>
            <person name="Slipinski A."/>
            <person name="Escalona H.E."/>
            <person name="Waterhouse R.M."/>
            <person name="Zwick A."/>
            <person name="Pang H."/>
        </authorList>
    </citation>
    <scope>NUCLEOTIDE SEQUENCE [LARGE SCALE GENOMIC DNA]</scope>
    <source>
        <strain evidence="15">SYSU2018</strain>
    </source>
</reference>
<protein>
    <recommendedName>
        <fullName evidence="14">Paf1 complex subunit Cdc73 N-terminal domain-containing protein</fullName>
    </recommendedName>
</protein>
<feature type="transmembrane region" description="Helical" evidence="13">
    <location>
        <begin position="528"/>
        <end position="552"/>
    </location>
</feature>
<dbReference type="AlphaFoldDB" id="A0ABD2NK78"/>
<keyword evidence="3 11" id="KW-0444">Lipid biosynthesis</keyword>
<keyword evidence="6 13" id="KW-1133">Transmembrane helix</keyword>
<feature type="domain" description="Paf1 complex subunit Cdc73 N-terminal" evidence="14">
    <location>
        <begin position="1"/>
        <end position="149"/>
    </location>
</feature>
<dbReference type="Pfam" id="PF16050">
    <property type="entry name" value="CDC73_N"/>
    <property type="match status" value="1"/>
</dbReference>
<evidence type="ECO:0000256" key="10">
    <source>
        <dbReference type="ARBA" id="ARBA00023160"/>
    </source>
</evidence>
<comment type="cofactor">
    <cofactor evidence="11">
        <name>Fe(2+)</name>
        <dbReference type="ChEBI" id="CHEBI:29033"/>
    </cofactor>
</comment>
<evidence type="ECO:0000313" key="15">
    <source>
        <dbReference type="EMBL" id="KAL3279058.1"/>
    </source>
</evidence>
<feature type="transmembrane region" description="Helical" evidence="13">
    <location>
        <begin position="413"/>
        <end position="435"/>
    </location>
</feature>
<dbReference type="GO" id="GO:0016020">
    <property type="term" value="C:membrane"/>
    <property type="evidence" value="ECO:0007669"/>
    <property type="project" value="UniProtKB-SubCell"/>
</dbReference>
<dbReference type="GO" id="GO:0016491">
    <property type="term" value="F:oxidoreductase activity"/>
    <property type="evidence" value="ECO:0007669"/>
    <property type="project" value="UniProtKB-KW"/>
</dbReference>
<proteinExistence type="inferred from homology"/>
<evidence type="ECO:0000256" key="13">
    <source>
        <dbReference type="SAM" id="Phobius"/>
    </source>
</evidence>
<keyword evidence="8" id="KW-0443">Lipid metabolism</keyword>
<evidence type="ECO:0000256" key="8">
    <source>
        <dbReference type="ARBA" id="ARBA00023098"/>
    </source>
</evidence>
<dbReference type="InterPro" id="IPR009125">
    <property type="entry name" value="ATPMK"/>
</dbReference>
<evidence type="ECO:0000259" key="14">
    <source>
        <dbReference type="Pfam" id="PF16050"/>
    </source>
</evidence>